<evidence type="ECO:0000313" key="11">
    <source>
        <dbReference type="Proteomes" id="UP001595715"/>
    </source>
</evidence>
<dbReference type="Proteomes" id="UP001595715">
    <property type="component" value="Unassembled WGS sequence"/>
</dbReference>
<dbReference type="InterPro" id="IPR036250">
    <property type="entry name" value="AcylCo_DH-like_C"/>
</dbReference>
<dbReference type="SUPFAM" id="SSF56645">
    <property type="entry name" value="Acyl-CoA dehydrogenase NM domain-like"/>
    <property type="match status" value="1"/>
</dbReference>
<dbReference type="InterPro" id="IPR046373">
    <property type="entry name" value="Acyl-CoA_Oxase/DH_mid-dom_sf"/>
</dbReference>
<feature type="domain" description="Acyl-CoA oxidase/dehydrogenase middle" evidence="7">
    <location>
        <begin position="145"/>
        <end position="237"/>
    </location>
</feature>
<proteinExistence type="inferred from homology"/>
<dbReference type="Gene3D" id="1.20.140.10">
    <property type="entry name" value="Butyryl-CoA Dehydrogenase, subunit A, domain 3"/>
    <property type="match status" value="2"/>
</dbReference>
<reference evidence="11" key="1">
    <citation type="journal article" date="2019" name="Int. J. Syst. Evol. Microbiol.">
        <title>The Global Catalogue of Microorganisms (GCM) 10K type strain sequencing project: providing services to taxonomists for standard genome sequencing and annotation.</title>
        <authorList>
            <consortium name="The Broad Institute Genomics Platform"/>
            <consortium name="The Broad Institute Genome Sequencing Center for Infectious Disease"/>
            <person name="Wu L."/>
            <person name="Ma J."/>
        </authorList>
    </citation>
    <scope>NUCLEOTIDE SEQUENCE [LARGE SCALE GENOMIC DNA]</scope>
    <source>
        <strain evidence="11">IBRC-M 10987</strain>
    </source>
</reference>
<evidence type="ECO:0000259" key="6">
    <source>
        <dbReference type="Pfam" id="PF00441"/>
    </source>
</evidence>
<comment type="cofactor">
    <cofactor evidence="1 5">
        <name>FAD</name>
        <dbReference type="ChEBI" id="CHEBI:57692"/>
    </cofactor>
</comment>
<dbReference type="Pfam" id="PF02770">
    <property type="entry name" value="Acyl-CoA_dh_M"/>
    <property type="match status" value="1"/>
</dbReference>
<dbReference type="InterPro" id="IPR049426">
    <property type="entry name" value="Acyl-CoA-dh-like_C"/>
</dbReference>
<evidence type="ECO:0000259" key="7">
    <source>
        <dbReference type="Pfam" id="PF02770"/>
    </source>
</evidence>
<evidence type="ECO:0000259" key="8">
    <source>
        <dbReference type="Pfam" id="PF02771"/>
    </source>
</evidence>
<keyword evidence="11" id="KW-1185">Reference proteome</keyword>
<dbReference type="InterPro" id="IPR009075">
    <property type="entry name" value="AcylCo_DH/oxidase_C"/>
</dbReference>
<comment type="caution">
    <text evidence="10">The sequence shown here is derived from an EMBL/GenBank/DDBJ whole genome shotgun (WGS) entry which is preliminary data.</text>
</comment>
<dbReference type="EMBL" id="JBHSAM010000007">
    <property type="protein sequence ID" value="MFC4098629.1"/>
    <property type="molecule type" value="Genomic_DNA"/>
</dbReference>
<gene>
    <name evidence="10" type="ORF">ACFOZ8_03045</name>
</gene>
<comment type="similarity">
    <text evidence="2 5">Belongs to the acyl-CoA dehydrogenase family.</text>
</comment>
<dbReference type="InterPro" id="IPR006091">
    <property type="entry name" value="Acyl-CoA_Oxase/DH_mid-dom"/>
</dbReference>
<evidence type="ECO:0000259" key="9">
    <source>
        <dbReference type="Pfam" id="PF21263"/>
    </source>
</evidence>
<keyword evidence="4 5" id="KW-0274">FAD</keyword>
<feature type="domain" description="Acyl-CoA dehydrogenase-like C-terminal" evidence="9">
    <location>
        <begin position="466"/>
        <end position="569"/>
    </location>
</feature>
<dbReference type="InterPro" id="IPR009100">
    <property type="entry name" value="AcylCoA_DH/oxidase_NM_dom_sf"/>
</dbReference>
<keyword evidence="3 5" id="KW-0285">Flavoprotein</keyword>
<feature type="domain" description="Acyl-CoA dehydrogenase/oxidase C-terminal" evidence="6">
    <location>
        <begin position="252"/>
        <end position="419"/>
    </location>
</feature>
<evidence type="ECO:0000256" key="4">
    <source>
        <dbReference type="ARBA" id="ARBA00022827"/>
    </source>
</evidence>
<evidence type="ECO:0000256" key="3">
    <source>
        <dbReference type="ARBA" id="ARBA00022630"/>
    </source>
</evidence>
<feature type="domain" description="Acyl-CoA dehydrogenase/oxidase N-terminal" evidence="8">
    <location>
        <begin position="30"/>
        <end position="141"/>
    </location>
</feature>
<dbReference type="Pfam" id="PF21263">
    <property type="entry name" value="Acyl-CoA-dh_C"/>
    <property type="match status" value="1"/>
</dbReference>
<evidence type="ECO:0000256" key="5">
    <source>
        <dbReference type="RuleBase" id="RU362125"/>
    </source>
</evidence>
<organism evidence="10 11">
    <name type="scientific">Paenibacillus xanthanilyticus</name>
    <dbReference type="NCBI Taxonomy" id="1783531"/>
    <lineage>
        <taxon>Bacteria</taxon>
        <taxon>Bacillati</taxon>
        <taxon>Bacillota</taxon>
        <taxon>Bacilli</taxon>
        <taxon>Bacillales</taxon>
        <taxon>Paenibacillaceae</taxon>
        <taxon>Paenibacillus</taxon>
    </lineage>
</organism>
<dbReference type="RefSeq" id="WP_377717282.1">
    <property type="nucleotide sequence ID" value="NZ_JBHSAM010000007.1"/>
</dbReference>
<sequence>MANDGTNRWGGRFVVDDMPPERTATPEDLTEEQLAYGKTAAAFAAAEAARAPGTARFDAAATKASLQAAGGLGLLGADVPAAFGGLGLDWSSSTLLAEKLAAAGSFGLTMNAHAGIGTLPIVLFGTAEQKARYLPDLAAGKRLAAYALTEPGAGSDALRLKTTARLSPDGRHYILRGTKQFVSNAGAADVFVVFAKVDGDYITAFLVERGMDGFEIGPEERKMGIDGTSTCPLHFEDTPVPAGNVLGEIGYGHAIAFNVLNIGRFKLAAHCVGGAKEALASAVRYAGKRKQFGRTLSAFPLIGAKLADMNIAAYAAESMAYRTAGRLEDALRGMRADSAAEADGGWEAVSFMLEEYAIECSANKIFATEALDRIVDETLQIHGGYGYMQGSAAEQMYRDARVHRIVEGTNEINRLLIPTALMKKALRGELPLLRKARALQHKLHQPMPLPAFSEPLAKETYRISQAKIAFLAVGGLAVQKYGLGLEQQQEVMCALADMMIQIYAMESACLRARKRLLSAEGASGSQLAAEMTAVFVQEGMDRIDAEAKRVLAALESGDALQSQLGILRKLMRAPLTDTIGLKRGIAAAVIRTGGYIC</sequence>
<dbReference type="Pfam" id="PF00441">
    <property type="entry name" value="Acyl-CoA_dh_1"/>
    <property type="match status" value="1"/>
</dbReference>
<keyword evidence="5" id="KW-0560">Oxidoreductase</keyword>
<dbReference type="Gene3D" id="2.40.110.10">
    <property type="entry name" value="Butyryl-CoA Dehydrogenase, subunit A, domain 2"/>
    <property type="match status" value="1"/>
</dbReference>
<dbReference type="PANTHER" id="PTHR43884">
    <property type="entry name" value="ACYL-COA DEHYDROGENASE"/>
    <property type="match status" value="1"/>
</dbReference>
<dbReference type="InterPro" id="IPR013786">
    <property type="entry name" value="AcylCoA_DH/ox_N"/>
</dbReference>
<evidence type="ECO:0000256" key="1">
    <source>
        <dbReference type="ARBA" id="ARBA00001974"/>
    </source>
</evidence>
<evidence type="ECO:0000256" key="2">
    <source>
        <dbReference type="ARBA" id="ARBA00009347"/>
    </source>
</evidence>
<dbReference type="Pfam" id="PF02771">
    <property type="entry name" value="Acyl-CoA_dh_N"/>
    <property type="match status" value="1"/>
</dbReference>
<dbReference type="PANTHER" id="PTHR43884:SF12">
    <property type="entry name" value="ISOVALERYL-COA DEHYDROGENASE, MITOCHONDRIAL-RELATED"/>
    <property type="match status" value="1"/>
</dbReference>
<dbReference type="SUPFAM" id="SSF47203">
    <property type="entry name" value="Acyl-CoA dehydrogenase C-terminal domain-like"/>
    <property type="match status" value="1"/>
</dbReference>
<protein>
    <submittedName>
        <fullName evidence="10">Acyl-CoA dehydrogenase family protein</fullName>
    </submittedName>
</protein>
<dbReference type="InterPro" id="IPR037069">
    <property type="entry name" value="AcylCoA_DH/ox_N_sf"/>
</dbReference>
<accession>A0ABV8K0G2</accession>
<evidence type="ECO:0000313" key="10">
    <source>
        <dbReference type="EMBL" id="MFC4098629.1"/>
    </source>
</evidence>
<name>A0ABV8K0G2_9BACL</name>
<dbReference type="Gene3D" id="1.10.540.10">
    <property type="entry name" value="Acyl-CoA dehydrogenase/oxidase, N-terminal domain"/>
    <property type="match status" value="1"/>
</dbReference>